<comment type="caution">
    <text evidence="1">The sequence shown here is derived from an EMBL/GenBank/DDBJ whole genome shotgun (WGS) entry which is preliminary data.</text>
</comment>
<dbReference type="NCBIfam" id="TIGR02593">
    <property type="entry name" value="CRISPR_cas5"/>
    <property type="match status" value="1"/>
</dbReference>
<organism evidence="1 2">
    <name type="scientific">Rothia mucilaginosa</name>
    <dbReference type="NCBI Taxonomy" id="43675"/>
    <lineage>
        <taxon>Bacteria</taxon>
        <taxon>Bacillati</taxon>
        <taxon>Actinomycetota</taxon>
        <taxon>Actinomycetes</taxon>
        <taxon>Micrococcales</taxon>
        <taxon>Micrococcaceae</taxon>
        <taxon>Rothia</taxon>
    </lineage>
</organism>
<dbReference type="Proteomes" id="UP000770330">
    <property type="component" value="Unassembled WGS sequence"/>
</dbReference>
<proteinExistence type="predicted"/>
<dbReference type="GO" id="GO:0003723">
    <property type="term" value="F:RNA binding"/>
    <property type="evidence" value="ECO:0007669"/>
    <property type="project" value="InterPro"/>
</dbReference>
<accession>A0A930L283</accession>
<reference evidence="1" key="1">
    <citation type="submission" date="2020-04" db="EMBL/GenBank/DDBJ databases">
        <title>Deep metagenomics examines the oral microbiome during advanced dental caries in children, revealing novel taxa and co-occurrences with host molecules.</title>
        <authorList>
            <person name="Baker J.L."/>
            <person name="Morton J.T."/>
            <person name="Dinis M."/>
            <person name="Alvarez R."/>
            <person name="Tran N.C."/>
            <person name="Knight R."/>
            <person name="Edlund A."/>
        </authorList>
    </citation>
    <scope>NUCLEOTIDE SEQUENCE</scope>
    <source>
        <strain evidence="1">JCVI_39_bin.18</strain>
    </source>
</reference>
<sequence length="249" mass="27593">MPTLLLKMSGPLQSWGTQSRFRRRDAGHEPSKSGVIGMVAAALGRSRNEPVDDLVSLKFAVRTDASGTLIRDYQTAKNWAKSPKGAVSLSTRMYLSDAVFVVALDGEREQLETIESALKKPVYPLYLGRRACPAGYDLVLGILEESAEEALRSLEWQVPEYRRKDFSSPVALRILRDALPGERGDLVRDIPVSFSPEYRQYAAREVVTVEPLVLENPHGRKLHATASLIEEESSESPAEPDFLNVVVEA</sequence>
<dbReference type="InterPro" id="IPR021124">
    <property type="entry name" value="CRISPR-assoc_prot_Cas5"/>
</dbReference>
<name>A0A930L283_9MICC</name>
<protein>
    <submittedName>
        <fullName evidence="1">Type I-E CRISPR-associated protein Cas5/CasD</fullName>
    </submittedName>
</protein>
<dbReference type="CDD" id="cd09756">
    <property type="entry name" value="Cas5_I-E"/>
    <property type="match status" value="1"/>
</dbReference>
<dbReference type="RefSeq" id="WP_303938166.1">
    <property type="nucleotide sequence ID" value="NZ_CAUVGC010000013.1"/>
</dbReference>
<evidence type="ECO:0000313" key="1">
    <source>
        <dbReference type="EMBL" id="MBF1657534.1"/>
    </source>
</evidence>
<dbReference type="AlphaFoldDB" id="A0A930L283"/>
<dbReference type="Pfam" id="PF09704">
    <property type="entry name" value="Cas_Cas5d"/>
    <property type="match status" value="1"/>
</dbReference>
<dbReference type="GO" id="GO:0051607">
    <property type="term" value="P:defense response to virus"/>
    <property type="evidence" value="ECO:0007669"/>
    <property type="project" value="InterPro"/>
</dbReference>
<dbReference type="GO" id="GO:0043571">
    <property type="term" value="P:maintenance of CRISPR repeat elements"/>
    <property type="evidence" value="ECO:0007669"/>
    <property type="project" value="InterPro"/>
</dbReference>
<evidence type="ECO:0000313" key="2">
    <source>
        <dbReference type="Proteomes" id="UP000770330"/>
    </source>
</evidence>
<dbReference type="InterPro" id="IPR010147">
    <property type="entry name" value="CRISPR-assoc_prot_CasD"/>
</dbReference>
<dbReference type="EMBL" id="JABZXO010000015">
    <property type="protein sequence ID" value="MBF1657534.1"/>
    <property type="molecule type" value="Genomic_DNA"/>
</dbReference>
<gene>
    <name evidence="1" type="primary">cas5e</name>
    <name evidence="1" type="ORF">HXO61_06350</name>
</gene>
<dbReference type="InterPro" id="IPR013422">
    <property type="entry name" value="CRISPR-assoc_prot_Cas5_N"/>
</dbReference>
<dbReference type="NCBIfam" id="TIGR01868">
    <property type="entry name" value="casD_Cas5e"/>
    <property type="match status" value="1"/>
</dbReference>
<dbReference type="Gene3D" id="3.30.70.2660">
    <property type="match status" value="1"/>
</dbReference>